<dbReference type="GO" id="GO:0031177">
    <property type="term" value="F:phosphopantetheine binding"/>
    <property type="evidence" value="ECO:0007669"/>
    <property type="project" value="InterPro"/>
</dbReference>
<comment type="pathway">
    <text evidence="1">Lipid metabolism.</text>
</comment>
<evidence type="ECO:0000256" key="3">
    <source>
        <dbReference type="ARBA" id="ARBA00022553"/>
    </source>
</evidence>
<dbReference type="Gene3D" id="1.10.1200.10">
    <property type="entry name" value="ACP-like"/>
    <property type="match status" value="1"/>
</dbReference>
<dbReference type="AlphaFoldDB" id="X8CHX1"/>
<dbReference type="PANTHER" id="PTHR43775:SF51">
    <property type="entry name" value="INACTIVE PHENOLPHTHIOCEROL SYNTHESIS POLYKETIDE SYNTHASE TYPE I PKS1-RELATED"/>
    <property type="match status" value="1"/>
</dbReference>
<evidence type="ECO:0000256" key="4">
    <source>
        <dbReference type="ARBA" id="ARBA00022679"/>
    </source>
</evidence>
<dbReference type="FunFam" id="1.10.1200.10:FF:000007">
    <property type="entry name" value="Probable polyketide synthase pks17"/>
    <property type="match status" value="1"/>
</dbReference>
<dbReference type="PANTHER" id="PTHR43775">
    <property type="entry name" value="FATTY ACID SYNTHASE"/>
    <property type="match status" value="1"/>
</dbReference>
<dbReference type="GO" id="GO:0006633">
    <property type="term" value="P:fatty acid biosynthetic process"/>
    <property type="evidence" value="ECO:0007669"/>
    <property type="project" value="TreeGrafter"/>
</dbReference>
<keyword evidence="6" id="KW-0443">Lipid metabolism</keyword>
<dbReference type="InterPro" id="IPR006162">
    <property type="entry name" value="Ppantetheine_attach_site"/>
</dbReference>
<feature type="region of interest" description="Disordered" evidence="7">
    <location>
        <begin position="116"/>
        <end position="142"/>
    </location>
</feature>
<dbReference type="PROSITE" id="PS50075">
    <property type="entry name" value="CARRIER"/>
    <property type="match status" value="1"/>
</dbReference>
<evidence type="ECO:0000313" key="10">
    <source>
        <dbReference type="Proteomes" id="UP000020825"/>
    </source>
</evidence>
<dbReference type="SMART" id="SM01294">
    <property type="entry name" value="PKS_PP_betabranch"/>
    <property type="match status" value="1"/>
</dbReference>
<dbReference type="SUPFAM" id="SSF47336">
    <property type="entry name" value="ACP-like"/>
    <property type="match status" value="1"/>
</dbReference>
<feature type="compositionally biased region" description="Low complexity" evidence="7">
    <location>
        <begin position="126"/>
        <end position="142"/>
    </location>
</feature>
<sequence length="155" mass="16821">MLLGLVCEHAAAVLGYPGGQAIDHDRAFGDLGFDSLTGVELRNRLTTHAGTALSRTVIFDYPTPAALADHLRRQLLHDDREESDDEKLWSALRRIPVRELRRTGLLDKLLLLAGVPETPDGDANEPGPSGDDIDSLSPDDLIAMALDAAEDDEIE</sequence>
<proteinExistence type="predicted"/>
<evidence type="ECO:0000256" key="5">
    <source>
        <dbReference type="ARBA" id="ARBA00022832"/>
    </source>
</evidence>
<keyword evidence="5" id="KW-0276">Fatty acid metabolism</keyword>
<reference evidence="9 10" key="1">
    <citation type="submission" date="2013-12" db="EMBL/GenBank/DDBJ databases">
        <authorList>
            <person name="Zelazny A."/>
            <person name="Olivier K."/>
            <person name="Holland S."/>
            <person name="Lenaerts A."/>
            <person name="Ordway D."/>
            <person name="DeGroote M.A."/>
            <person name="Parker T."/>
            <person name="Sizemore C."/>
            <person name="Tallon L.J."/>
            <person name="Sadzewicz L.K."/>
            <person name="Sengamalay N."/>
            <person name="Fraser C.M."/>
            <person name="Hine E."/>
            <person name="Shefchek K.A."/>
            <person name="Das S.P."/>
            <person name="Tettelin H."/>
        </authorList>
    </citation>
    <scope>NUCLEOTIDE SEQUENCE [LARGE SCALE GENOMIC DNA]</scope>
    <source>
        <strain evidence="9 10">1956</strain>
    </source>
</reference>
<name>X8CHX1_MYCIT</name>
<keyword evidence="2" id="KW-0596">Phosphopantetheine</keyword>
<evidence type="ECO:0000313" key="9">
    <source>
        <dbReference type="EMBL" id="EUA54870.1"/>
    </source>
</evidence>
<protein>
    <submittedName>
        <fullName evidence="9">Phosphopantetheine attachment site family protein</fullName>
    </submittedName>
</protein>
<feature type="domain" description="Carrier" evidence="8">
    <location>
        <begin position="1"/>
        <end position="75"/>
    </location>
</feature>
<dbReference type="InterPro" id="IPR009081">
    <property type="entry name" value="PP-bd_ACP"/>
</dbReference>
<gene>
    <name evidence="9" type="ORF">I550_3020</name>
</gene>
<accession>X8CHX1</accession>
<dbReference type="SMART" id="SM00823">
    <property type="entry name" value="PKS_PP"/>
    <property type="match status" value="1"/>
</dbReference>
<dbReference type="EMBL" id="JAOG01000002">
    <property type="protein sequence ID" value="EUA54870.1"/>
    <property type="molecule type" value="Genomic_DNA"/>
</dbReference>
<keyword evidence="3" id="KW-0597">Phosphoprotein</keyword>
<dbReference type="Pfam" id="PF00550">
    <property type="entry name" value="PP-binding"/>
    <property type="match status" value="1"/>
</dbReference>
<evidence type="ECO:0000259" key="8">
    <source>
        <dbReference type="PROSITE" id="PS50075"/>
    </source>
</evidence>
<dbReference type="InterPro" id="IPR020806">
    <property type="entry name" value="PKS_PP-bd"/>
</dbReference>
<dbReference type="InterPro" id="IPR036736">
    <property type="entry name" value="ACP-like_sf"/>
</dbReference>
<evidence type="ECO:0000256" key="1">
    <source>
        <dbReference type="ARBA" id="ARBA00005189"/>
    </source>
</evidence>
<comment type="caution">
    <text evidence="9">The sequence shown here is derived from an EMBL/GenBank/DDBJ whole genome shotgun (WGS) entry which is preliminary data.</text>
</comment>
<evidence type="ECO:0000256" key="2">
    <source>
        <dbReference type="ARBA" id="ARBA00022450"/>
    </source>
</evidence>
<dbReference type="GO" id="GO:0004312">
    <property type="term" value="F:fatty acid synthase activity"/>
    <property type="evidence" value="ECO:0007669"/>
    <property type="project" value="TreeGrafter"/>
</dbReference>
<dbReference type="InterPro" id="IPR050091">
    <property type="entry name" value="PKS_NRPS_Biosynth_Enz"/>
</dbReference>
<dbReference type="Proteomes" id="UP000020825">
    <property type="component" value="Unassembled WGS sequence"/>
</dbReference>
<dbReference type="PROSITE" id="PS00012">
    <property type="entry name" value="PHOSPHOPANTETHEINE"/>
    <property type="match status" value="1"/>
</dbReference>
<evidence type="ECO:0000256" key="6">
    <source>
        <dbReference type="ARBA" id="ARBA00023098"/>
    </source>
</evidence>
<evidence type="ECO:0000256" key="7">
    <source>
        <dbReference type="SAM" id="MobiDB-lite"/>
    </source>
</evidence>
<organism evidence="9 10">
    <name type="scientific">Mycobacterium intracellulare 1956</name>
    <dbReference type="NCBI Taxonomy" id="1299331"/>
    <lineage>
        <taxon>Bacteria</taxon>
        <taxon>Bacillati</taxon>
        <taxon>Actinomycetota</taxon>
        <taxon>Actinomycetes</taxon>
        <taxon>Mycobacteriales</taxon>
        <taxon>Mycobacteriaceae</taxon>
        <taxon>Mycobacterium</taxon>
        <taxon>Mycobacterium avium complex (MAC)</taxon>
    </lineage>
</organism>
<dbReference type="PATRIC" id="fig|1299331.3.peg.2945"/>
<keyword evidence="4" id="KW-0808">Transferase</keyword>